<proteinExistence type="predicted"/>
<reference evidence="2 3" key="1">
    <citation type="submission" date="2016-09" db="EMBL/GenBank/DDBJ databases">
        <title>Complete genome sequencing of Streptomyces lydicus 103 and metabolic pathways analysis of antibiotic biosynthesis.</title>
        <authorList>
            <person name="Jia N."/>
            <person name="Ding M.-Z."/>
            <person name="Gao F."/>
            <person name="Yuan Y.-J."/>
        </authorList>
    </citation>
    <scope>NUCLEOTIDE SEQUENCE [LARGE SCALE GENOMIC DNA]</scope>
    <source>
        <strain evidence="2 3">103</strain>
    </source>
</reference>
<protein>
    <submittedName>
        <fullName evidence="2">Uncharacterized protein</fullName>
    </submittedName>
</protein>
<gene>
    <name evidence="2" type="ORF">SL103_20685</name>
</gene>
<dbReference type="Proteomes" id="UP000094094">
    <property type="component" value="Chromosome"/>
</dbReference>
<dbReference type="KEGG" id="slc:SL103_20685"/>
<feature type="region of interest" description="Disordered" evidence="1">
    <location>
        <begin position="223"/>
        <end position="257"/>
    </location>
</feature>
<dbReference type="OrthoDB" id="3538879at2"/>
<dbReference type="EMBL" id="CP017157">
    <property type="protein sequence ID" value="AOP48326.1"/>
    <property type="molecule type" value="Genomic_DNA"/>
</dbReference>
<organism evidence="2 3">
    <name type="scientific">Streptomyces lydicus</name>
    <dbReference type="NCBI Taxonomy" id="47763"/>
    <lineage>
        <taxon>Bacteria</taxon>
        <taxon>Bacillati</taxon>
        <taxon>Actinomycetota</taxon>
        <taxon>Actinomycetes</taxon>
        <taxon>Kitasatosporales</taxon>
        <taxon>Streptomycetaceae</taxon>
        <taxon>Streptomyces</taxon>
    </lineage>
</organism>
<feature type="compositionally biased region" description="Pro residues" evidence="1">
    <location>
        <begin position="242"/>
        <end position="255"/>
    </location>
</feature>
<dbReference type="AlphaFoldDB" id="A0A1D7VNI9"/>
<name>A0A1D7VNI9_9ACTN</name>
<accession>A0A1D7VNI9</accession>
<evidence type="ECO:0000313" key="2">
    <source>
        <dbReference type="EMBL" id="AOP48326.1"/>
    </source>
</evidence>
<keyword evidence="3" id="KW-1185">Reference proteome</keyword>
<evidence type="ECO:0000313" key="3">
    <source>
        <dbReference type="Proteomes" id="UP000094094"/>
    </source>
</evidence>
<sequence length="284" mass="30010">MGLPISPHPPTPAGLLDRFAAERVTGVLRGPHGCFYLLDGAVTCVEGAAAPGIDVRLSAAGKVPPQGWRYAAERAGPQRRGGQFLVSEGWLTQGELEVCHLAALLDAAFFALPLPPEATSFTPGTGHWLGVVRPVSAAALQQATARRRALLDRLRRWAAADTSPVVPVPTGDRAPAPTSRQRRLLAHADGRHTPYELARTLGQSAFVTLLDVRRLAAAGLVRMPPAPGGLPRRRPGASLDGPAPPAAAGPRPPTWQLPVPDALRTADPDIALLVRLRTALEENL</sequence>
<dbReference type="RefSeq" id="WP_069570461.1">
    <property type="nucleotide sequence ID" value="NZ_CP017157.1"/>
</dbReference>
<evidence type="ECO:0000256" key="1">
    <source>
        <dbReference type="SAM" id="MobiDB-lite"/>
    </source>
</evidence>